<gene>
    <name evidence="1" type="ORF">Val02_47670</name>
</gene>
<dbReference type="Proteomes" id="UP000619260">
    <property type="component" value="Unassembled WGS sequence"/>
</dbReference>
<name>A0A8J3YMD3_9ACTN</name>
<proteinExistence type="predicted"/>
<protein>
    <submittedName>
        <fullName evidence="1">Uncharacterized protein</fullName>
    </submittedName>
</protein>
<dbReference type="RefSeq" id="WP_203901385.1">
    <property type="nucleotide sequence ID" value="NZ_BOPF01000018.1"/>
</dbReference>
<evidence type="ECO:0000313" key="1">
    <source>
        <dbReference type="EMBL" id="GIJ47881.1"/>
    </source>
</evidence>
<evidence type="ECO:0000313" key="2">
    <source>
        <dbReference type="Proteomes" id="UP000619260"/>
    </source>
</evidence>
<dbReference type="AlphaFoldDB" id="A0A8J3YMD3"/>
<organism evidence="1 2">
    <name type="scientific">Virgisporangium aliadipatigenens</name>
    <dbReference type="NCBI Taxonomy" id="741659"/>
    <lineage>
        <taxon>Bacteria</taxon>
        <taxon>Bacillati</taxon>
        <taxon>Actinomycetota</taxon>
        <taxon>Actinomycetes</taxon>
        <taxon>Micromonosporales</taxon>
        <taxon>Micromonosporaceae</taxon>
        <taxon>Virgisporangium</taxon>
    </lineage>
</organism>
<accession>A0A8J3YMD3</accession>
<dbReference type="EMBL" id="BOPF01000018">
    <property type="protein sequence ID" value="GIJ47881.1"/>
    <property type="molecule type" value="Genomic_DNA"/>
</dbReference>
<comment type="caution">
    <text evidence="1">The sequence shown here is derived from an EMBL/GenBank/DDBJ whole genome shotgun (WGS) entry which is preliminary data.</text>
</comment>
<reference evidence="1" key="1">
    <citation type="submission" date="2021-01" db="EMBL/GenBank/DDBJ databases">
        <title>Whole genome shotgun sequence of Virgisporangium aliadipatigenens NBRC 105644.</title>
        <authorList>
            <person name="Komaki H."/>
            <person name="Tamura T."/>
        </authorList>
    </citation>
    <scope>NUCLEOTIDE SEQUENCE</scope>
    <source>
        <strain evidence="1">NBRC 105644</strain>
    </source>
</reference>
<keyword evidence="2" id="KW-1185">Reference proteome</keyword>
<sequence length="133" mass="13689">MKALYGAAAFVVAGLTAWGLLVYPVAKENADARAKAQALVLAFDEAGLTAPSIRVATRVFGTDGGHVCADPGAALRRAAADVSLSNGAAHVGVRPVVAARRVVEGELLVLRVYCPEQLAGFVEYVDGLRLTAG</sequence>